<dbReference type="EMBL" id="NMUQ01000001">
    <property type="protein sequence ID" value="OXM17295.1"/>
    <property type="molecule type" value="Genomic_DNA"/>
</dbReference>
<dbReference type="RefSeq" id="WP_089524370.1">
    <property type="nucleotide sequence ID" value="NZ_NMUQ01000001.1"/>
</dbReference>
<dbReference type="Proteomes" id="UP000215145">
    <property type="component" value="Unassembled WGS sequence"/>
</dbReference>
<gene>
    <name evidence="1" type="ORF">CGZ75_12015</name>
</gene>
<dbReference type="AlphaFoldDB" id="A0A229P5W1"/>
<protein>
    <recommendedName>
        <fullName evidence="3">Pilus assembly protein</fullName>
    </recommendedName>
</protein>
<accession>A0A229P5W1</accession>
<proteinExistence type="predicted"/>
<evidence type="ECO:0000313" key="1">
    <source>
        <dbReference type="EMBL" id="OXM17295.1"/>
    </source>
</evidence>
<organism evidence="1 2">
    <name type="scientific">Paenibacillus herberti</name>
    <dbReference type="NCBI Taxonomy" id="1619309"/>
    <lineage>
        <taxon>Bacteria</taxon>
        <taxon>Bacillati</taxon>
        <taxon>Bacillota</taxon>
        <taxon>Bacilli</taxon>
        <taxon>Bacillales</taxon>
        <taxon>Paenibacillaceae</taxon>
        <taxon>Paenibacillus</taxon>
    </lineage>
</organism>
<evidence type="ECO:0000313" key="2">
    <source>
        <dbReference type="Proteomes" id="UP000215145"/>
    </source>
</evidence>
<evidence type="ECO:0008006" key="3">
    <source>
        <dbReference type="Google" id="ProtNLM"/>
    </source>
</evidence>
<comment type="caution">
    <text evidence="1">The sequence shown here is derived from an EMBL/GenBank/DDBJ whole genome shotgun (WGS) entry which is preliminary data.</text>
</comment>
<reference evidence="1 2" key="1">
    <citation type="submission" date="2017-07" db="EMBL/GenBank/DDBJ databases">
        <title>Paenibacillus herberti R33 genome sequencing and assembly.</title>
        <authorList>
            <person name="Su W."/>
        </authorList>
    </citation>
    <scope>NUCLEOTIDE SEQUENCE [LARGE SCALE GENOMIC DNA]</scope>
    <source>
        <strain evidence="1 2">R33</strain>
    </source>
</reference>
<sequence>MKRFRLPDGLTKINQSRLLRGQQGSMLLEAALVLPVFLLLLVLLTAFIQLSAAETALQRTVDGTAKQIAAHIRPAMLLQQEVAARVGAAQPASQLPLPGWTEVAAQVAGQLPEPAGPLAEAVLKGDWKSAADWATDVAARPVLEPLLLKMAEDTSLQSSKLKLSRVQLPDLESGENSFILLEAEYEFPIRVPFTGERIVLRRTASERVWIPDTVPASSSKPAEAGVGSVRITGLTPVPARPGRKATLTAMASPGVQVTLEVRYKSGNSVSRQVGTKTADSTGRVEWTWLVSGNTTSGIWEVVVTSSDGGTATMPFHVEKKTS</sequence>
<dbReference type="OrthoDB" id="4376109at2"/>
<keyword evidence="2" id="KW-1185">Reference proteome</keyword>
<name>A0A229P5W1_9BACL</name>